<accession>A0A0P7XRP6</accession>
<feature type="compositionally biased region" description="Basic and acidic residues" evidence="1">
    <location>
        <begin position="1"/>
        <end position="10"/>
    </location>
</feature>
<gene>
    <name evidence="3" type="ORF">Z043_100804</name>
</gene>
<feature type="transmembrane region" description="Helical" evidence="2">
    <location>
        <begin position="65"/>
        <end position="83"/>
    </location>
</feature>
<dbReference type="Proteomes" id="UP000034805">
    <property type="component" value="Unassembled WGS sequence"/>
</dbReference>
<dbReference type="AlphaFoldDB" id="A0A0P7XRP6"/>
<organism evidence="3 4">
    <name type="scientific">Scleropages formosus</name>
    <name type="common">Asian bonytongue</name>
    <name type="synonym">Osteoglossum formosum</name>
    <dbReference type="NCBI Taxonomy" id="113540"/>
    <lineage>
        <taxon>Eukaryota</taxon>
        <taxon>Metazoa</taxon>
        <taxon>Chordata</taxon>
        <taxon>Craniata</taxon>
        <taxon>Vertebrata</taxon>
        <taxon>Euteleostomi</taxon>
        <taxon>Actinopterygii</taxon>
        <taxon>Neopterygii</taxon>
        <taxon>Teleostei</taxon>
        <taxon>Osteoglossocephala</taxon>
        <taxon>Osteoglossomorpha</taxon>
        <taxon>Osteoglossiformes</taxon>
        <taxon>Osteoglossidae</taxon>
        <taxon>Scleropages</taxon>
    </lineage>
</organism>
<feature type="region of interest" description="Disordered" evidence="1">
    <location>
        <begin position="1"/>
        <end position="24"/>
    </location>
</feature>
<keyword evidence="2" id="KW-0812">Transmembrane</keyword>
<comment type="caution">
    <text evidence="3">The sequence shown here is derived from an EMBL/GenBank/DDBJ whole genome shotgun (WGS) entry which is preliminary data.</text>
</comment>
<evidence type="ECO:0000313" key="4">
    <source>
        <dbReference type="Proteomes" id="UP000034805"/>
    </source>
</evidence>
<proteinExistence type="predicted"/>
<evidence type="ECO:0000256" key="1">
    <source>
        <dbReference type="SAM" id="MobiDB-lite"/>
    </source>
</evidence>
<keyword evidence="2" id="KW-0472">Membrane</keyword>
<protein>
    <submittedName>
        <fullName evidence="3">Uncharacterized protein</fullName>
    </submittedName>
</protein>
<name>A0A0P7XRP6_SCLFO</name>
<evidence type="ECO:0000313" key="3">
    <source>
        <dbReference type="EMBL" id="KPP79605.1"/>
    </source>
</evidence>
<reference evidence="3 4" key="1">
    <citation type="submission" date="2015-08" db="EMBL/GenBank/DDBJ databases">
        <title>The genome of the Asian arowana (Scleropages formosus).</title>
        <authorList>
            <person name="Tan M.H."/>
            <person name="Gan H.M."/>
            <person name="Croft L.J."/>
            <person name="Austin C.M."/>
        </authorList>
    </citation>
    <scope>NUCLEOTIDE SEQUENCE [LARGE SCALE GENOMIC DNA]</scope>
    <source>
        <strain evidence="3">Aro1</strain>
    </source>
</reference>
<dbReference type="EMBL" id="JARO02000169">
    <property type="protein sequence ID" value="KPP79605.1"/>
    <property type="molecule type" value="Genomic_DNA"/>
</dbReference>
<evidence type="ECO:0000256" key="2">
    <source>
        <dbReference type="SAM" id="Phobius"/>
    </source>
</evidence>
<keyword evidence="2" id="KW-1133">Transmembrane helix</keyword>
<sequence length="86" mass="10002">MINSGRRAEVRPGSVTRLSKSWRRGTGGEAELEAFEKRMKGRRKKNRRNTEVEAEESLWQKYRKYTMVPVCGVLLAMATFYMLQTS</sequence>